<sequence length="350" mass="38419">MVFRTPSTAQTHDLYRLDLRNCRVDSLLESAYAMSQATKETFPRRKMAEVKISMVGPGPQSRKRSSANKSFSIMSSELDGGDDNDISPVTVILPEEEADINKLSVIHDDLTSELQRHFICSINSSLSIRQLRSQGLSFQLWPAATTLVNLLDKQRSHPETNPLTPTLTALRDGSECRTLNILEIGSGTGLVGIAAAATLGAKVTTTDLSHVISNLQFNIEANADVVAANGGCVMAASLHWGEAIDPELIGQEFDLILASDVVYHDHLYDPLLQTLRSFLLDGGNPKMVLVMAHLRRWKKDSAFFKKARQFFEVHVVHTDPPAPGSRIGVVVYRFAAKQSKKPAIVSSKRG</sequence>
<dbReference type="InterPro" id="IPR029063">
    <property type="entry name" value="SAM-dependent_MTases_sf"/>
</dbReference>
<dbReference type="InterPro" id="IPR019410">
    <property type="entry name" value="Methyltransf_16"/>
</dbReference>
<gene>
    <name evidence="2" type="primary">LOC111497413</name>
</gene>
<keyword evidence="1" id="KW-1185">Reference proteome</keyword>
<dbReference type="Pfam" id="PF10294">
    <property type="entry name" value="Methyltransf_16"/>
    <property type="match status" value="1"/>
</dbReference>
<evidence type="ECO:0000313" key="2">
    <source>
        <dbReference type="RefSeq" id="XP_023003966.1"/>
    </source>
</evidence>
<reference evidence="2" key="1">
    <citation type="submission" date="2025-08" db="UniProtKB">
        <authorList>
            <consortium name="RefSeq"/>
        </authorList>
    </citation>
    <scope>IDENTIFICATION</scope>
    <source>
        <tissue evidence="2">Young leaves</tissue>
    </source>
</reference>
<dbReference type="CDD" id="cd02440">
    <property type="entry name" value="AdoMet_MTases"/>
    <property type="match status" value="1"/>
</dbReference>
<dbReference type="AlphaFoldDB" id="A0A6J1KQS9"/>
<organism evidence="1 2">
    <name type="scientific">Cucurbita maxima</name>
    <name type="common">Pumpkin</name>
    <name type="synonym">Winter squash</name>
    <dbReference type="NCBI Taxonomy" id="3661"/>
    <lineage>
        <taxon>Eukaryota</taxon>
        <taxon>Viridiplantae</taxon>
        <taxon>Streptophyta</taxon>
        <taxon>Embryophyta</taxon>
        <taxon>Tracheophyta</taxon>
        <taxon>Spermatophyta</taxon>
        <taxon>Magnoliopsida</taxon>
        <taxon>eudicotyledons</taxon>
        <taxon>Gunneridae</taxon>
        <taxon>Pentapetalae</taxon>
        <taxon>rosids</taxon>
        <taxon>fabids</taxon>
        <taxon>Cucurbitales</taxon>
        <taxon>Cucurbitaceae</taxon>
        <taxon>Cucurbiteae</taxon>
        <taxon>Cucurbita</taxon>
    </lineage>
</organism>
<dbReference type="PANTHER" id="PTHR14614:SF132">
    <property type="entry name" value="PROTEIN-LYSINE METHYLTRANSFERASE C42C1.13"/>
    <property type="match status" value="1"/>
</dbReference>
<dbReference type="OrthoDB" id="413520at2759"/>
<dbReference type="SUPFAM" id="SSF53335">
    <property type="entry name" value="S-adenosyl-L-methionine-dependent methyltransferases"/>
    <property type="match status" value="1"/>
</dbReference>
<evidence type="ECO:0000313" key="1">
    <source>
        <dbReference type="Proteomes" id="UP000504608"/>
    </source>
</evidence>
<dbReference type="KEGG" id="cmax:111497413"/>
<accession>A0A6J1KQS9</accession>
<proteinExistence type="predicted"/>
<protein>
    <submittedName>
        <fullName evidence="2">Protein N-lysine methyltransferase METTL21A-like</fullName>
    </submittedName>
</protein>
<dbReference type="GeneID" id="111497413"/>
<dbReference type="Gene3D" id="3.40.50.150">
    <property type="entry name" value="Vaccinia Virus protein VP39"/>
    <property type="match status" value="1"/>
</dbReference>
<name>A0A6J1KQS9_CUCMA</name>
<dbReference type="Proteomes" id="UP000504608">
    <property type="component" value="Unplaced"/>
</dbReference>
<dbReference type="PANTHER" id="PTHR14614">
    <property type="entry name" value="HEPATOCELLULAR CARCINOMA-ASSOCIATED ANTIGEN"/>
    <property type="match status" value="1"/>
</dbReference>
<dbReference type="RefSeq" id="XP_023003966.1">
    <property type="nucleotide sequence ID" value="XM_023148198.1"/>
</dbReference>